<reference evidence="2 3" key="1">
    <citation type="submission" date="2018-02" db="EMBL/GenBank/DDBJ databases">
        <title>Genome sequence of the basidiomycete white-rot fungus Phlebia centrifuga.</title>
        <authorList>
            <person name="Granchi Z."/>
            <person name="Peng M."/>
            <person name="de Vries R.P."/>
            <person name="Hilden K."/>
            <person name="Makela M.R."/>
            <person name="Grigoriev I."/>
            <person name="Riley R."/>
        </authorList>
    </citation>
    <scope>NUCLEOTIDE SEQUENCE [LARGE SCALE GENOMIC DNA]</scope>
    <source>
        <strain evidence="2 3">FBCC195</strain>
    </source>
</reference>
<sequence length="69" mass="7679">MTSELSNALNPHVVQPRSRRRSGYDYNDGFSNSQVVEHPRAPPPPSPHVPHRSELELAVVEPPPPPPPR</sequence>
<dbReference type="Proteomes" id="UP000186601">
    <property type="component" value="Unassembled WGS sequence"/>
</dbReference>
<organism evidence="2 3">
    <name type="scientific">Hermanssonia centrifuga</name>
    <dbReference type="NCBI Taxonomy" id="98765"/>
    <lineage>
        <taxon>Eukaryota</taxon>
        <taxon>Fungi</taxon>
        <taxon>Dikarya</taxon>
        <taxon>Basidiomycota</taxon>
        <taxon>Agaricomycotina</taxon>
        <taxon>Agaricomycetes</taxon>
        <taxon>Polyporales</taxon>
        <taxon>Meruliaceae</taxon>
        <taxon>Hermanssonia</taxon>
    </lineage>
</organism>
<dbReference type="AlphaFoldDB" id="A0A2R6NQV1"/>
<gene>
    <name evidence="2" type="ORF">PHLCEN_2v9392</name>
</gene>
<evidence type="ECO:0000256" key="1">
    <source>
        <dbReference type="SAM" id="MobiDB-lite"/>
    </source>
</evidence>
<evidence type="ECO:0000313" key="3">
    <source>
        <dbReference type="Proteomes" id="UP000186601"/>
    </source>
</evidence>
<keyword evidence="3" id="KW-1185">Reference proteome</keyword>
<proteinExistence type="predicted"/>
<feature type="region of interest" description="Disordered" evidence="1">
    <location>
        <begin position="1"/>
        <end position="69"/>
    </location>
</feature>
<name>A0A2R6NQV1_9APHY</name>
<accession>A0A2R6NQV1</accession>
<dbReference type="EMBL" id="MLYV02000940">
    <property type="protein sequence ID" value="PSR74978.1"/>
    <property type="molecule type" value="Genomic_DNA"/>
</dbReference>
<evidence type="ECO:0000313" key="2">
    <source>
        <dbReference type="EMBL" id="PSR74978.1"/>
    </source>
</evidence>
<protein>
    <submittedName>
        <fullName evidence="2">Uncharacterized protein</fullName>
    </submittedName>
</protein>
<comment type="caution">
    <text evidence="2">The sequence shown here is derived from an EMBL/GenBank/DDBJ whole genome shotgun (WGS) entry which is preliminary data.</text>
</comment>